<dbReference type="InterPro" id="IPR013824">
    <property type="entry name" value="Topo_IA_cen_sub1"/>
</dbReference>
<evidence type="ECO:0000256" key="3">
    <source>
        <dbReference type="ARBA" id="ARBA00012891"/>
    </source>
</evidence>
<feature type="domain" description="Topo IA-type catalytic" evidence="12">
    <location>
        <begin position="161"/>
        <end position="592"/>
    </location>
</feature>
<dbReference type="GO" id="GO:0003917">
    <property type="term" value="F:DNA topoisomerase type I (single strand cut, ATP-independent) activity"/>
    <property type="evidence" value="ECO:0007669"/>
    <property type="project" value="UniProtKB-EC"/>
</dbReference>
<dbReference type="GO" id="GO:0006281">
    <property type="term" value="P:DNA repair"/>
    <property type="evidence" value="ECO:0007669"/>
    <property type="project" value="TreeGrafter"/>
</dbReference>
<evidence type="ECO:0000256" key="8">
    <source>
        <dbReference type="ARBA" id="ARBA00031985"/>
    </source>
</evidence>
<evidence type="ECO:0000256" key="5">
    <source>
        <dbReference type="ARBA" id="ARBA00023125"/>
    </source>
</evidence>
<dbReference type="SMART" id="SM00436">
    <property type="entry name" value="TOP1Bc"/>
    <property type="match status" value="1"/>
</dbReference>
<evidence type="ECO:0000256" key="1">
    <source>
        <dbReference type="ARBA" id="ARBA00000213"/>
    </source>
</evidence>
<dbReference type="InterPro" id="IPR003601">
    <property type="entry name" value="Topo_IA_2"/>
</dbReference>
<evidence type="ECO:0000256" key="10">
    <source>
        <dbReference type="ARBA" id="ARBA00032877"/>
    </source>
</evidence>
<reference evidence="13 14" key="1">
    <citation type="submission" date="2017-02" db="EMBL/GenBank/DDBJ databases">
        <authorList>
            <person name="Peterson S.W."/>
        </authorList>
    </citation>
    <scope>NUCLEOTIDE SEQUENCE [LARGE SCALE GENOMIC DNA]</scope>
    <source>
        <strain evidence="13">159469</strain>
    </source>
</reference>
<dbReference type="Proteomes" id="UP000194606">
    <property type="component" value="Unassembled WGS sequence"/>
</dbReference>
<dbReference type="PROSITE" id="PS50880">
    <property type="entry name" value="TOPRIM"/>
    <property type="match status" value="1"/>
</dbReference>
<dbReference type="InterPro" id="IPR034144">
    <property type="entry name" value="TOPRIM_TopoIII"/>
</dbReference>
<dbReference type="PROSITE" id="PS52039">
    <property type="entry name" value="TOPO_IA_2"/>
    <property type="match status" value="1"/>
</dbReference>
<dbReference type="Gene3D" id="1.10.290.10">
    <property type="entry name" value="Topoisomerase I, domain 4"/>
    <property type="match status" value="1"/>
</dbReference>
<accession>A0A252CBQ1</accession>
<dbReference type="InterPro" id="IPR023405">
    <property type="entry name" value="Topo_IA_core_domain"/>
</dbReference>
<dbReference type="PANTHER" id="PTHR11390">
    <property type="entry name" value="PROKARYOTIC DNA TOPOISOMERASE"/>
    <property type="match status" value="1"/>
</dbReference>
<proteinExistence type="inferred from homology"/>
<dbReference type="InterPro" id="IPR013497">
    <property type="entry name" value="Topo_IA_cen"/>
</dbReference>
<dbReference type="InterPro" id="IPR000380">
    <property type="entry name" value="Topo_IA"/>
</dbReference>
<evidence type="ECO:0000256" key="9">
    <source>
        <dbReference type="ARBA" id="ARBA00032235"/>
    </source>
</evidence>
<dbReference type="GO" id="GO:0006265">
    <property type="term" value="P:DNA topological change"/>
    <property type="evidence" value="ECO:0007669"/>
    <property type="project" value="InterPro"/>
</dbReference>
<sequence length="597" mass="67995">MKRLIVAEKNSQASSYAQALGKFRKSGASYIVSKLNLHIAPAAGHLLDIVNDIEPAYKEPLPYFPEEILYGFKPQGAKKSDRDNHLKTIKFLYNNLKKEIAWADEIIIGTDPDREGESIFYTLLNQFPEYRKKVKYRLWANSLTKDGIQKAYNHLRPAHETYNFFVEADARRTADWLVGVANLTPLVRSVLKTKGQLQKIKKTANKKGYEKLSVGRVKAPIMNLIIENDNKIAAHVPKDFWKIEVQDENGVIFTNEQVFGGDKNSLSESDAKQVLVSLSKNAKVIDVIKEVEDKKAPFLFNLTQLQAYMSQHHHFSSAQTLSVAESLYQKKVMSYPRTDSKLITEYEFAYLKVNLKKYQELLGRKFPPAYTEARKKYVNTDKVKEHYALIPTETLPVLAELTHDERLVYETVTTRMLMMFEKDQKLAVTKVTIDNGKEFSVSGTVILEEGWHSMALKSKKEKEPLPNYEKGQILKVENRIKAGKTQPPARLTESTMLKTVLVKYGIGTSATRASILAGLVRDGFVELDKKTGKYKPLEKARKTIRALEELGSQFANPEKTSEWEMTLKLIGEGKLEAHEFLEGIREEIRETVKGQVK</sequence>
<dbReference type="InterPro" id="IPR003602">
    <property type="entry name" value="Topo_IA_DNA-bd_dom"/>
</dbReference>
<evidence type="ECO:0000259" key="11">
    <source>
        <dbReference type="PROSITE" id="PS50880"/>
    </source>
</evidence>
<dbReference type="Pfam" id="PF01751">
    <property type="entry name" value="Toprim"/>
    <property type="match status" value="1"/>
</dbReference>
<dbReference type="GO" id="GO:0006310">
    <property type="term" value="P:DNA recombination"/>
    <property type="evidence" value="ECO:0007669"/>
    <property type="project" value="TreeGrafter"/>
</dbReference>
<dbReference type="PRINTS" id="PR00417">
    <property type="entry name" value="PRTPISMRASEI"/>
</dbReference>
<dbReference type="GO" id="GO:0043597">
    <property type="term" value="C:cytoplasmic replication fork"/>
    <property type="evidence" value="ECO:0007669"/>
    <property type="project" value="TreeGrafter"/>
</dbReference>
<dbReference type="SMART" id="SM00493">
    <property type="entry name" value="TOPRIM"/>
    <property type="match status" value="1"/>
</dbReference>
<name>A0A252CBQ1_9LACT</name>
<feature type="domain" description="Toprim" evidence="11">
    <location>
        <begin position="2"/>
        <end position="142"/>
    </location>
</feature>
<dbReference type="InterPro" id="IPR013826">
    <property type="entry name" value="Topo_IA_cen_sub3"/>
</dbReference>
<evidence type="ECO:0000256" key="7">
    <source>
        <dbReference type="ARBA" id="ARBA00030003"/>
    </source>
</evidence>
<dbReference type="PANTHER" id="PTHR11390:SF21">
    <property type="entry name" value="DNA TOPOISOMERASE 3-ALPHA"/>
    <property type="match status" value="1"/>
</dbReference>
<dbReference type="InterPro" id="IPR006171">
    <property type="entry name" value="TOPRIM_dom"/>
</dbReference>
<dbReference type="Gene3D" id="2.70.20.10">
    <property type="entry name" value="Topoisomerase I, domain 3"/>
    <property type="match status" value="1"/>
</dbReference>
<evidence type="ECO:0000313" key="14">
    <source>
        <dbReference type="Proteomes" id="UP000194606"/>
    </source>
</evidence>
<dbReference type="GO" id="GO:0003677">
    <property type="term" value="F:DNA binding"/>
    <property type="evidence" value="ECO:0007669"/>
    <property type="project" value="UniProtKB-KW"/>
</dbReference>
<keyword evidence="4" id="KW-0799">Topoisomerase</keyword>
<evidence type="ECO:0000256" key="2">
    <source>
        <dbReference type="ARBA" id="ARBA00009446"/>
    </source>
</evidence>
<dbReference type="EMBL" id="MUIZ01000006">
    <property type="protein sequence ID" value="OUK03948.1"/>
    <property type="molecule type" value="Genomic_DNA"/>
</dbReference>
<dbReference type="Gene3D" id="1.10.460.10">
    <property type="entry name" value="Topoisomerase I, domain 2"/>
    <property type="match status" value="1"/>
</dbReference>
<dbReference type="Gene3D" id="3.40.50.140">
    <property type="match status" value="1"/>
</dbReference>
<dbReference type="AlphaFoldDB" id="A0A252CBQ1"/>
<organism evidence="13 14">
    <name type="scientific">Lactococcus petauri</name>
    <dbReference type="NCBI Taxonomy" id="1940789"/>
    <lineage>
        <taxon>Bacteria</taxon>
        <taxon>Bacillati</taxon>
        <taxon>Bacillota</taxon>
        <taxon>Bacilli</taxon>
        <taxon>Lactobacillales</taxon>
        <taxon>Streptococcaceae</taxon>
        <taxon>Lactococcus</taxon>
    </lineage>
</organism>
<evidence type="ECO:0000256" key="4">
    <source>
        <dbReference type="ARBA" id="ARBA00023029"/>
    </source>
</evidence>
<dbReference type="InterPro" id="IPR013825">
    <property type="entry name" value="Topo_IA_cen_sub2"/>
</dbReference>
<evidence type="ECO:0000313" key="13">
    <source>
        <dbReference type="EMBL" id="OUK03948.1"/>
    </source>
</evidence>
<keyword evidence="6" id="KW-0413">Isomerase</keyword>
<comment type="similarity">
    <text evidence="2">Belongs to the type IA topoisomerase family.</text>
</comment>
<keyword evidence="5" id="KW-0238">DNA-binding</keyword>
<dbReference type="Pfam" id="PF01131">
    <property type="entry name" value="Topoisom_bac"/>
    <property type="match status" value="1"/>
</dbReference>
<comment type="caution">
    <text evidence="13">The sequence shown here is derived from an EMBL/GenBank/DDBJ whole genome shotgun (WGS) entry which is preliminary data.</text>
</comment>
<dbReference type="EC" id="5.6.2.1" evidence="3"/>
<protein>
    <recommendedName>
        <fullName evidence="3">DNA topoisomerase</fullName>
        <ecNumber evidence="3">5.6.2.1</ecNumber>
    </recommendedName>
    <alternativeName>
        <fullName evidence="10">Omega-protein</fullName>
    </alternativeName>
    <alternativeName>
        <fullName evidence="9">Relaxing enzyme</fullName>
    </alternativeName>
    <alternativeName>
        <fullName evidence="7">Swivelase</fullName>
    </alternativeName>
    <alternativeName>
        <fullName evidence="8">Untwisting enzyme</fullName>
    </alternativeName>
</protein>
<dbReference type="CDD" id="cd03362">
    <property type="entry name" value="TOPRIM_TopoIA_TopoIII"/>
    <property type="match status" value="1"/>
</dbReference>
<evidence type="ECO:0000259" key="12">
    <source>
        <dbReference type="PROSITE" id="PS52039"/>
    </source>
</evidence>
<comment type="catalytic activity">
    <reaction evidence="1">
        <text>ATP-independent breakage of single-stranded DNA, followed by passage and rejoining.</text>
        <dbReference type="EC" id="5.6.2.1"/>
    </reaction>
</comment>
<evidence type="ECO:0000256" key="6">
    <source>
        <dbReference type="ARBA" id="ARBA00023235"/>
    </source>
</evidence>
<dbReference type="SMART" id="SM00437">
    <property type="entry name" value="TOP1Ac"/>
    <property type="match status" value="1"/>
</dbReference>
<dbReference type="SUPFAM" id="SSF56712">
    <property type="entry name" value="Prokaryotic type I DNA topoisomerase"/>
    <property type="match status" value="1"/>
</dbReference>
<gene>
    <name evidence="13" type="ORF">BZZ03_09425</name>
</gene>